<dbReference type="GO" id="GO:0030288">
    <property type="term" value="C:outer membrane-bounded periplasmic space"/>
    <property type="evidence" value="ECO:0007669"/>
    <property type="project" value="TreeGrafter"/>
</dbReference>
<protein>
    <submittedName>
        <fullName evidence="3">N-acetylmuramoyl-L-alanine amidase</fullName>
    </submittedName>
</protein>
<dbReference type="AlphaFoldDB" id="A0A1C6T599"/>
<reference evidence="4" key="1">
    <citation type="submission" date="2016-06" db="EMBL/GenBank/DDBJ databases">
        <authorList>
            <person name="Varghese N."/>
            <person name="Submissions Spin"/>
        </authorList>
    </citation>
    <scope>NUCLEOTIDE SEQUENCE [LARGE SCALE GENOMIC DNA]</scope>
    <source>
        <strain evidence="4">DSM 43817</strain>
    </source>
</reference>
<dbReference type="PANTHER" id="PTHR30404:SF0">
    <property type="entry name" value="N-ACETYLMURAMOYL-L-ALANINE AMIDASE AMIC"/>
    <property type="match status" value="1"/>
</dbReference>
<dbReference type="GO" id="GO:0008745">
    <property type="term" value="F:N-acetylmuramoyl-L-alanine amidase activity"/>
    <property type="evidence" value="ECO:0007669"/>
    <property type="project" value="InterPro"/>
</dbReference>
<proteinExistence type="predicted"/>
<evidence type="ECO:0000259" key="2">
    <source>
        <dbReference type="SMART" id="SM00646"/>
    </source>
</evidence>
<gene>
    <name evidence="3" type="ORF">GA0074692_4505</name>
</gene>
<evidence type="ECO:0000313" key="3">
    <source>
        <dbReference type="EMBL" id="SCL36958.1"/>
    </source>
</evidence>
<dbReference type="EMBL" id="FMHW01000002">
    <property type="protein sequence ID" value="SCL36958.1"/>
    <property type="molecule type" value="Genomic_DNA"/>
</dbReference>
<dbReference type="GO" id="GO:0009253">
    <property type="term" value="P:peptidoglycan catabolic process"/>
    <property type="evidence" value="ECO:0007669"/>
    <property type="project" value="InterPro"/>
</dbReference>
<feature type="domain" description="MurNAc-LAA" evidence="2">
    <location>
        <begin position="131"/>
        <end position="243"/>
    </location>
</feature>
<dbReference type="InterPro" id="IPR002508">
    <property type="entry name" value="MurNAc-LAA_cat"/>
</dbReference>
<dbReference type="SUPFAM" id="SSF53187">
    <property type="entry name" value="Zn-dependent exopeptidases"/>
    <property type="match status" value="1"/>
</dbReference>
<organism evidence="3 4">
    <name type="scientific">Micromonospora pallida</name>
    <dbReference type="NCBI Taxonomy" id="145854"/>
    <lineage>
        <taxon>Bacteria</taxon>
        <taxon>Bacillati</taxon>
        <taxon>Actinomycetota</taxon>
        <taxon>Actinomycetes</taxon>
        <taxon>Micromonosporales</taxon>
        <taxon>Micromonosporaceae</taxon>
        <taxon>Micromonospora</taxon>
    </lineage>
</organism>
<dbReference type="PANTHER" id="PTHR30404">
    <property type="entry name" value="N-ACETYLMURAMOYL-L-ALANINE AMIDASE"/>
    <property type="match status" value="1"/>
</dbReference>
<dbReference type="Pfam" id="PF01520">
    <property type="entry name" value="Amidase_3"/>
    <property type="match status" value="1"/>
</dbReference>
<dbReference type="SMART" id="SM00646">
    <property type="entry name" value="Ami_3"/>
    <property type="match status" value="1"/>
</dbReference>
<dbReference type="STRING" id="145854.GA0074692_4505"/>
<dbReference type="Gene3D" id="3.40.630.40">
    <property type="entry name" value="Zn-dependent exopeptidases"/>
    <property type="match status" value="1"/>
</dbReference>
<dbReference type="CDD" id="cd02696">
    <property type="entry name" value="MurNAc-LAA"/>
    <property type="match status" value="1"/>
</dbReference>
<accession>A0A1C6T599</accession>
<dbReference type="InterPro" id="IPR050695">
    <property type="entry name" value="N-acetylmuramoyl_amidase_3"/>
</dbReference>
<evidence type="ECO:0000256" key="1">
    <source>
        <dbReference type="ARBA" id="ARBA00022801"/>
    </source>
</evidence>
<keyword evidence="4" id="KW-1185">Reference proteome</keyword>
<evidence type="ECO:0000313" key="4">
    <source>
        <dbReference type="Proteomes" id="UP000198959"/>
    </source>
</evidence>
<name>A0A1C6T599_9ACTN</name>
<dbReference type="Proteomes" id="UP000198959">
    <property type="component" value="Unassembled WGS sequence"/>
</dbReference>
<sequence>MYLDIDMYYSDAVPARTGMGRPTAASRHPYFRGEVLMIGNSSMRRRTLLAGAAGFLVAPLVAGTAHAAGPKVYLDPGHGGTDPGAVANGLTEKALTLNIALQTRNILLANWAVDVRMSRTSDVTRSLTYRTDDANAWGAALFVSIHINAGGGNGFESYRYPGTTGNTAALHSAVHSRVLSGMRSVSSVTDRGMKTANFHVLRETAMPAVLTENLFIDTVSNANLLKNAAFITATARGHANGIAAYLGL</sequence>
<keyword evidence="1" id="KW-0378">Hydrolase</keyword>